<evidence type="ECO:0000256" key="1">
    <source>
        <dbReference type="SAM" id="Phobius"/>
    </source>
</evidence>
<protein>
    <recommendedName>
        <fullName evidence="4">PH domain-containing protein</fullName>
    </recommendedName>
</protein>
<dbReference type="AlphaFoldDB" id="A0A1G8TDD0"/>
<organism evidence="2 3">
    <name type="scientific">Proteiniclasticum ruminis</name>
    <dbReference type="NCBI Taxonomy" id="398199"/>
    <lineage>
        <taxon>Bacteria</taxon>
        <taxon>Bacillati</taxon>
        <taxon>Bacillota</taxon>
        <taxon>Clostridia</taxon>
        <taxon>Eubacteriales</taxon>
        <taxon>Clostridiaceae</taxon>
        <taxon>Proteiniclasticum</taxon>
    </lineage>
</organism>
<accession>A0A1G8TDD0</accession>
<proteinExistence type="predicted"/>
<evidence type="ECO:0008006" key="4">
    <source>
        <dbReference type="Google" id="ProtNLM"/>
    </source>
</evidence>
<dbReference type="Pfam" id="PF12650">
    <property type="entry name" value="DUF3784"/>
    <property type="match status" value="1"/>
</dbReference>
<dbReference type="RefSeq" id="WP_031577590.1">
    <property type="nucleotide sequence ID" value="NZ_FNDZ01000018.1"/>
</dbReference>
<feature type="transmembrane region" description="Helical" evidence="1">
    <location>
        <begin position="75"/>
        <end position="95"/>
    </location>
</feature>
<dbReference type="EMBL" id="FNDZ01000018">
    <property type="protein sequence ID" value="SDJ39397.1"/>
    <property type="molecule type" value="Genomic_DNA"/>
</dbReference>
<feature type="transmembrane region" description="Helical" evidence="1">
    <location>
        <begin position="6"/>
        <end position="25"/>
    </location>
</feature>
<dbReference type="InterPro" id="IPR017259">
    <property type="entry name" value="UCP037672"/>
</dbReference>
<dbReference type="Proteomes" id="UP000183255">
    <property type="component" value="Unassembled WGS sequence"/>
</dbReference>
<gene>
    <name evidence="2" type="ORF">SAMN05421804_1186</name>
</gene>
<name>A0A1G8TDD0_9CLOT</name>
<keyword evidence="1" id="KW-0472">Membrane</keyword>
<evidence type="ECO:0000313" key="3">
    <source>
        <dbReference type="Proteomes" id="UP000183255"/>
    </source>
</evidence>
<keyword evidence="1" id="KW-0812">Transmembrane</keyword>
<feature type="transmembrane region" description="Helical" evidence="1">
    <location>
        <begin position="116"/>
        <end position="136"/>
    </location>
</feature>
<reference evidence="2 3" key="1">
    <citation type="submission" date="2016-10" db="EMBL/GenBank/DDBJ databases">
        <authorList>
            <person name="de Groot N.N."/>
        </authorList>
    </citation>
    <scope>NUCLEOTIDE SEQUENCE [LARGE SCALE GENOMIC DNA]</scope>
    <source>
        <strain evidence="2 3">CGMCC 1.5058</strain>
    </source>
</reference>
<feature type="transmembrane region" description="Helical" evidence="1">
    <location>
        <begin position="46"/>
        <end position="69"/>
    </location>
</feature>
<keyword evidence="1" id="KW-1133">Transmembrane helix</keyword>
<sequence length="245" mass="27926">MWVYFLLGTIIIVMGLLVHKGKAYFLISGYNTYSKEKKKNVNIEAIAQYIGFYSYLNGFIAYIGGILTALDVKNLMLPVIGFFVISTVVLIVKLQKYDGNMFDEEGKLKKDGKKQLLVAGIITGLSLIFVAFVMFFSTRPTTVVQFEDSFEIKGMYGEEVQYEDIVTVELLEHLPAITMRTNGSAVGPKLRGHFNTREYGAVKLFLDKSKPPYIYIETSKRRFVMNLQDKSKTSDFYEFLKSKIE</sequence>
<evidence type="ECO:0000313" key="2">
    <source>
        <dbReference type="EMBL" id="SDJ39397.1"/>
    </source>
</evidence>